<reference evidence="1 2" key="1">
    <citation type="submission" date="2012-05" db="EMBL/GenBank/DDBJ databases">
        <title>Recombination and specialization in a pathogen metapopulation.</title>
        <authorList>
            <person name="Gardiner A."/>
            <person name="Kemen E."/>
            <person name="Schultz-Larsen T."/>
            <person name="MacLean D."/>
            <person name="Van Oosterhout C."/>
            <person name="Jones J.D.G."/>
        </authorList>
    </citation>
    <scope>NUCLEOTIDE SEQUENCE [LARGE SCALE GENOMIC DNA]</scope>
    <source>
        <strain evidence="1 2">Ac Nc2</strain>
    </source>
</reference>
<gene>
    <name evidence="1" type="ORF">BN9_073850</name>
</gene>
<dbReference type="EMBL" id="CAIX01000127">
    <property type="protein sequence ID" value="CCI46456.1"/>
    <property type="molecule type" value="Genomic_DNA"/>
</dbReference>
<name>A0A024GIE3_9STRA</name>
<proteinExistence type="predicted"/>
<sequence length="158" mass="18061">MILLANAAFDEMLLLRSFPLFRSCESDLLRNAAKANTIDASLILLSLGQYFRVPICRRIHSGESLRYMMKDTIKLSMVWKTGDSCRMYGDICRLRGSHREAAKTFDCLNVALRTHCFMLNAIFRTLDLRLVPMSGHQRSIISTSHCKLVEIIYPTEKA</sequence>
<dbReference type="Proteomes" id="UP000053237">
    <property type="component" value="Unassembled WGS sequence"/>
</dbReference>
<evidence type="ECO:0000313" key="1">
    <source>
        <dbReference type="EMBL" id="CCI46456.1"/>
    </source>
</evidence>
<dbReference type="AlphaFoldDB" id="A0A024GIE3"/>
<keyword evidence="2" id="KW-1185">Reference proteome</keyword>
<protein>
    <submittedName>
        <fullName evidence="1">Uncharacterized protein</fullName>
    </submittedName>
</protein>
<accession>A0A024GIE3</accession>
<comment type="caution">
    <text evidence="1">The sequence shown here is derived from an EMBL/GenBank/DDBJ whole genome shotgun (WGS) entry which is preliminary data.</text>
</comment>
<evidence type="ECO:0000313" key="2">
    <source>
        <dbReference type="Proteomes" id="UP000053237"/>
    </source>
</evidence>
<dbReference type="InParanoid" id="A0A024GIE3"/>
<organism evidence="1 2">
    <name type="scientific">Albugo candida</name>
    <dbReference type="NCBI Taxonomy" id="65357"/>
    <lineage>
        <taxon>Eukaryota</taxon>
        <taxon>Sar</taxon>
        <taxon>Stramenopiles</taxon>
        <taxon>Oomycota</taxon>
        <taxon>Peronosporomycetes</taxon>
        <taxon>Albuginales</taxon>
        <taxon>Albuginaceae</taxon>
        <taxon>Albugo</taxon>
    </lineage>
</organism>